<keyword evidence="2" id="KW-0472">Membrane</keyword>
<feature type="region of interest" description="Disordered" evidence="1">
    <location>
        <begin position="1762"/>
        <end position="1782"/>
    </location>
</feature>
<feature type="compositionally biased region" description="Polar residues" evidence="1">
    <location>
        <begin position="79"/>
        <end position="98"/>
    </location>
</feature>
<feature type="compositionally biased region" description="Polar residues" evidence="1">
    <location>
        <begin position="1370"/>
        <end position="1383"/>
    </location>
</feature>
<dbReference type="GO" id="GO:0015095">
    <property type="term" value="F:magnesium ion transmembrane transporter activity"/>
    <property type="evidence" value="ECO:0007669"/>
    <property type="project" value="InterPro"/>
</dbReference>
<feature type="transmembrane region" description="Helical" evidence="2">
    <location>
        <begin position="1926"/>
        <end position="1946"/>
    </location>
</feature>
<feature type="transmembrane region" description="Helical" evidence="2">
    <location>
        <begin position="1661"/>
        <end position="1682"/>
    </location>
</feature>
<dbReference type="PANTHER" id="PTHR21535">
    <property type="entry name" value="MAGNESIUM AND COBALT TRANSPORT PROTEIN/MITOCHONDRIAL IMPORT INNER MEMBRANE TRANSLOCASE SUBUNIT TIM8"/>
    <property type="match status" value="1"/>
</dbReference>
<evidence type="ECO:0000313" key="4">
    <source>
        <dbReference type="Proteomes" id="UP001176517"/>
    </source>
</evidence>
<evidence type="ECO:0000256" key="1">
    <source>
        <dbReference type="SAM" id="MobiDB-lite"/>
    </source>
</evidence>
<feature type="transmembrane region" description="Helical" evidence="2">
    <location>
        <begin position="1889"/>
        <end position="1911"/>
    </location>
</feature>
<feature type="compositionally biased region" description="Basic and acidic residues" evidence="1">
    <location>
        <begin position="657"/>
        <end position="666"/>
    </location>
</feature>
<feature type="compositionally biased region" description="Basic residues" evidence="1">
    <location>
        <begin position="879"/>
        <end position="906"/>
    </location>
</feature>
<organism evidence="3 4">
    <name type="scientific">Tilletia horrida</name>
    <dbReference type="NCBI Taxonomy" id="155126"/>
    <lineage>
        <taxon>Eukaryota</taxon>
        <taxon>Fungi</taxon>
        <taxon>Dikarya</taxon>
        <taxon>Basidiomycota</taxon>
        <taxon>Ustilaginomycotina</taxon>
        <taxon>Exobasidiomycetes</taxon>
        <taxon>Tilletiales</taxon>
        <taxon>Tilletiaceae</taxon>
        <taxon>Tilletia</taxon>
    </lineage>
</organism>
<dbReference type="Gene3D" id="1.20.58.340">
    <property type="entry name" value="Magnesium transport protein CorA, transmembrane region"/>
    <property type="match status" value="1"/>
</dbReference>
<feature type="region of interest" description="Disordered" evidence="1">
    <location>
        <begin position="1442"/>
        <end position="1566"/>
    </location>
</feature>
<feature type="region of interest" description="Disordered" evidence="1">
    <location>
        <begin position="1023"/>
        <end position="1059"/>
    </location>
</feature>
<reference evidence="3" key="1">
    <citation type="journal article" date="2023" name="PhytoFront">
        <title>Draft Genome Resources of Seven Strains of Tilletia horrida, Causal Agent of Kernel Smut of Rice.</title>
        <authorList>
            <person name="Khanal S."/>
            <person name="Antony Babu S."/>
            <person name="Zhou X.G."/>
        </authorList>
    </citation>
    <scope>NUCLEOTIDE SEQUENCE</scope>
    <source>
        <strain evidence="3">TX6</strain>
    </source>
</reference>
<feature type="compositionally biased region" description="Low complexity" evidence="1">
    <location>
        <begin position="837"/>
        <end position="849"/>
    </location>
</feature>
<feature type="region of interest" description="Disordered" evidence="1">
    <location>
        <begin position="837"/>
        <end position="929"/>
    </location>
</feature>
<dbReference type="PANTHER" id="PTHR21535:SF90">
    <property type="entry name" value="CORA METAL ION TRANSPORTER"/>
    <property type="match status" value="1"/>
</dbReference>
<feature type="compositionally biased region" description="Polar residues" evidence="1">
    <location>
        <begin position="1542"/>
        <end position="1565"/>
    </location>
</feature>
<proteinExistence type="predicted"/>
<feature type="compositionally biased region" description="Acidic residues" evidence="1">
    <location>
        <begin position="371"/>
        <end position="380"/>
    </location>
</feature>
<dbReference type="InterPro" id="IPR045861">
    <property type="entry name" value="CorA_cytoplasmic_dom"/>
</dbReference>
<feature type="region of interest" description="Disordered" evidence="1">
    <location>
        <begin position="657"/>
        <end position="722"/>
    </location>
</feature>
<dbReference type="SUPFAM" id="SSF143865">
    <property type="entry name" value="CorA soluble domain-like"/>
    <property type="match status" value="1"/>
</dbReference>
<feature type="compositionally biased region" description="Basic and acidic residues" evidence="1">
    <location>
        <begin position="1518"/>
        <end position="1532"/>
    </location>
</feature>
<dbReference type="CDD" id="cd12829">
    <property type="entry name" value="Alr1p-like"/>
    <property type="match status" value="1"/>
</dbReference>
<protein>
    <submittedName>
        <fullName evidence="3">Uncharacterized protein</fullName>
    </submittedName>
</protein>
<feature type="compositionally biased region" description="Basic residues" evidence="1">
    <location>
        <begin position="176"/>
        <end position="195"/>
    </location>
</feature>
<feature type="region of interest" description="Disordered" evidence="1">
    <location>
        <begin position="1362"/>
        <end position="1423"/>
    </location>
</feature>
<feature type="compositionally biased region" description="Polar residues" evidence="1">
    <location>
        <begin position="859"/>
        <end position="871"/>
    </location>
</feature>
<dbReference type="Gene3D" id="3.30.460.20">
    <property type="entry name" value="CorA soluble domain-like"/>
    <property type="match status" value="1"/>
</dbReference>
<feature type="compositionally biased region" description="Basic and acidic residues" evidence="1">
    <location>
        <begin position="1107"/>
        <end position="1130"/>
    </location>
</feature>
<comment type="caution">
    <text evidence="3">The sequence shown here is derived from an EMBL/GenBank/DDBJ whole genome shotgun (WGS) entry which is preliminary data.</text>
</comment>
<feature type="compositionally biased region" description="Low complexity" evidence="1">
    <location>
        <begin position="1269"/>
        <end position="1287"/>
    </location>
</feature>
<feature type="compositionally biased region" description="Basic and acidic residues" evidence="1">
    <location>
        <begin position="387"/>
        <end position="397"/>
    </location>
</feature>
<keyword evidence="4" id="KW-1185">Reference proteome</keyword>
<feature type="region of interest" description="Disordered" evidence="1">
    <location>
        <begin position="1195"/>
        <end position="1307"/>
    </location>
</feature>
<feature type="compositionally biased region" description="Low complexity" evidence="1">
    <location>
        <begin position="678"/>
        <end position="720"/>
    </location>
</feature>
<dbReference type="GO" id="GO:0016020">
    <property type="term" value="C:membrane"/>
    <property type="evidence" value="ECO:0007669"/>
    <property type="project" value="TreeGrafter"/>
</dbReference>
<evidence type="ECO:0000256" key="2">
    <source>
        <dbReference type="SAM" id="Phobius"/>
    </source>
</evidence>
<dbReference type="InterPro" id="IPR044089">
    <property type="entry name" value="Alr1-like"/>
</dbReference>
<feature type="region of interest" description="Disordered" evidence="1">
    <location>
        <begin position="352"/>
        <end position="416"/>
    </location>
</feature>
<evidence type="ECO:0000313" key="3">
    <source>
        <dbReference type="EMBL" id="KAK0550701.1"/>
    </source>
</evidence>
<feature type="compositionally biased region" description="Polar residues" evidence="1">
    <location>
        <begin position="308"/>
        <end position="326"/>
    </location>
</feature>
<feature type="compositionally biased region" description="Low complexity" evidence="1">
    <location>
        <begin position="196"/>
        <end position="207"/>
    </location>
</feature>
<feature type="region of interest" description="Disordered" evidence="1">
    <location>
        <begin position="1"/>
        <end position="338"/>
    </location>
</feature>
<keyword evidence="2" id="KW-1133">Transmembrane helix</keyword>
<dbReference type="EMBL" id="JAPDMZ010000088">
    <property type="protein sequence ID" value="KAK0550701.1"/>
    <property type="molecule type" value="Genomic_DNA"/>
</dbReference>
<dbReference type="Proteomes" id="UP001176517">
    <property type="component" value="Unassembled WGS sequence"/>
</dbReference>
<feature type="region of interest" description="Disordered" evidence="1">
    <location>
        <begin position="738"/>
        <end position="798"/>
    </location>
</feature>
<keyword evidence="2" id="KW-0812">Transmembrane</keyword>
<dbReference type="GO" id="GO:0010961">
    <property type="term" value="P:intracellular magnesium ion homeostasis"/>
    <property type="evidence" value="ECO:0007669"/>
    <property type="project" value="TreeGrafter"/>
</dbReference>
<accession>A0AAN6JR78</accession>
<feature type="compositionally biased region" description="Low complexity" evidence="1">
    <location>
        <begin position="31"/>
        <end position="42"/>
    </location>
</feature>
<feature type="compositionally biased region" description="Polar residues" evidence="1">
    <location>
        <begin position="1294"/>
        <end position="1307"/>
    </location>
</feature>
<feature type="compositionally biased region" description="Basic residues" evidence="1">
    <location>
        <begin position="1033"/>
        <end position="1047"/>
    </location>
</feature>
<feature type="compositionally biased region" description="Low complexity" evidence="1">
    <location>
        <begin position="222"/>
        <end position="247"/>
    </location>
</feature>
<name>A0AAN6JR78_9BASI</name>
<sequence>MAALPSLPSTSLSPTTDLESQHHQVQEEEPSQQQQPQQQQPHTLSSILIHSPGRSYAQDEDVGDFFSPSGAAPLGRVSTRLSTTQEHNPYPPSISSVLADSQNHASSSSQNAAWLPGWLPTLPGFLQQQSKDKGKAFIRQMSRDAAPTVAPGSDRGSLTRRKKKSSDKKGALAARLSRKSKNKNKRKSKKRRSSRSSKNSAFSSSSSDDSDSLVTIEDPTDHQAPQPSTSQQQHQTTASTSASSAAPTDERRTRPHLPTSGSSLLFRGRPRLRPIVDSLTPAPSPSGSLHRARRQGGPSPSAAAEAQHSGSSTPQDALTRTSTPTGTDKAAAPGLAGRATRALGLGSLLRSQLGSTTPASGRSAHAPDGLGEGDDQDDIELASVEEVVGRPTDRGGMDDSDMDMDLKDMYGPTSGDARARFAKSFQNEALSAPTSPDSFTRARAQIAPPIDPQTGEPALESDAAAGELGLPSLIAPEPTEATARVLEAARAAQRPGKPPLRGTRAAAARAVAEAAQISYQAAAQSGHVPASTALSAWQWPVPPALQVSTQLPPPTSAMIASPLTVLSPNAASTNPQVGLTSVLRTPSGFGGQNARLLSPVFAADAQNPPVSAAPGGVARLTFAPEQRRVRRKDLPPSFEVGDTYRGLDSYVLESRERRRAAREDKSKRRKRKRGSTSGGSSFRGSRSRSSSVGDAASTASGWSSSSSSSSSHSTDSTSSGEGHGLTIARLRAFFGDASSSSSSSSSSGSSDSDTTSSDSGDDVSGTMTSRLTDGSSSTSSSSSTRSSSSGRSGRSGFSLSLARVRSNISGRRRRISISGRAANLGVHAGNSSASILSGAAGSRGDAAGRTPRLYPFNAADSSAQNRNNQRMQAREKESRRHRRHRRQQRQKRELQRRRRRAARKQMTKFESSARKAGLLPPKPSKSARNKARLAKQLAGGVTEWTLYTPVPLPVSTTRKGLRRREGDSQWNHEDSDASRVRVGGFQSDDGHLSGGATTRQFPARPVLKHAATAQAILHQAETPPGKGIGTPPYHHHPHHHHHHRHGSSTHLATGVESDPSEPKEQVLQTISFLAVKDRLYALRHHIRQREHMGGDLGMMSSSMLLEDPNRPRAKDETVAGTSKEDHGAREVDTTVKAETTVRILEPGSSDITGGSSGVHSKKFVHPALRVITQRDPTPVSLPRGPSFPSTLSAALTEEAEDERPDPVESSVMDIGGAGVLLDPSPGPPTTGTGLRRRAASSTRSEVLDLEDGDLALPPPALELEESDAASRAADGSRYSGSKPSSSPQAGRSRALSTGSKTFSRSRTHSQAYLAGNEELADVGYDPVAQEKRTGWHMSDVPLTPLIWRRQSVKFWSAFERAQRERKRSNEPNTEVDASNNSIGVTVRKRSDTVAEGLSSTRADRDRSRPGTGSNPPMSALEELRHRRLAPMGLEERLRAGVEMGRQGSQEATRQDSLRPGLALGVSTPLRSPLARSPFSEPFSDSPIEMKEFPPPGQVPISTVPGTGKTFFDDPEPMESSKLDALRGDATPHDDDDVDARSETSQAYQAATPPSSGDGTRSSTRPTGAWWLDVKCPTYSDMKDLSKMFPLHPLTVEDILQQDPREKVEVFEKLGYYFVTVRAIDETYFRIGKGDVGPDGDAKGPRIDLLSGVPGKDGIEGVSVGAINLYLVVFSHGLITFHFEDLSKHTTRVLKRLMDLSQSFDFTADWIAHGLMDSLVDAFFPLMNLVESEVAEFEDHLHPSAEHSDRRTRAWVNLFSGKRHQQPEKAKRPGLALTTGDPSPEAAVQSALLKRMATVRKIVTGLMRLLSPKSEGVVSLRKRYMELSAMRSEMNRTEVSIHMGDLHDHIITLITGLHHCDDRLTDTHADYLSVVQIRNRESRQRADRTLVGLVTVTLTAVTCTFFTSFWSFNVQIPMNVHGSPDHLLFLIIIAVMGVITLSLQLYVKWAWRNAKQKRLARSAHR</sequence>
<gene>
    <name evidence="3" type="ORF">OC846_003558</name>
</gene>
<feature type="region of interest" description="Disordered" evidence="1">
    <location>
        <begin position="957"/>
        <end position="978"/>
    </location>
</feature>
<feature type="region of interest" description="Disordered" evidence="1">
    <location>
        <begin position="1106"/>
        <end position="1130"/>
    </location>
</feature>
<feature type="compositionally biased region" description="Low complexity" evidence="1">
    <location>
        <begin position="1"/>
        <end position="16"/>
    </location>
</feature>
<feature type="compositionally biased region" description="Basic and acidic residues" evidence="1">
    <location>
        <begin position="963"/>
        <end position="978"/>
    </location>
</feature>
<feature type="compositionally biased region" description="Low complexity" evidence="1">
    <location>
        <begin position="99"/>
        <end position="113"/>
    </location>
</feature>